<protein>
    <submittedName>
        <fullName evidence="2">Transposase</fullName>
    </submittedName>
</protein>
<accession>H8FVD0</accession>
<dbReference type="AlphaFoldDB" id="H8FVD0"/>
<dbReference type="Pfam" id="PF05598">
    <property type="entry name" value="DUF772"/>
    <property type="match status" value="1"/>
</dbReference>
<dbReference type="EMBL" id="CAHP01000030">
    <property type="protein sequence ID" value="CCG42318.1"/>
    <property type="molecule type" value="Genomic_DNA"/>
</dbReference>
<dbReference type="PANTHER" id="PTHR33803:SF3">
    <property type="entry name" value="BLL1974 PROTEIN"/>
    <property type="match status" value="1"/>
</dbReference>
<dbReference type="eggNOG" id="COG3039">
    <property type="taxonomic scope" value="Bacteria"/>
</dbReference>
<evidence type="ECO:0000313" key="3">
    <source>
        <dbReference type="Proteomes" id="UP000004169"/>
    </source>
</evidence>
<evidence type="ECO:0000259" key="1">
    <source>
        <dbReference type="Pfam" id="PF05598"/>
    </source>
</evidence>
<comment type="caution">
    <text evidence="2">The sequence shown here is derived from an EMBL/GenBank/DDBJ whole genome shotgun (WGS) entry which is preliminary data.</text>
</comment>
<sequence>MVRLAGLVAWGFFDERFAPLYAETGRPGVPTRLMVGLHLLKHMYGLSDEAVCDRWVCDPYFQYFCGETFFQHALPVDRSSMTRWRQRIGADDLSALVQESLAAAHRAGALQAEDMERVTVDTTVQPKAVTFPTDAKLMQRAREKLVALAQEWGIGLRQSYARVGKRAAMKQGRYAHAKQFNRARRELRRLKTYLGRVIRDIRRKIAGNEALTDAFKRPLWLAERVMTQQRRDPLPKVYSLHAPEVECIGKGKAAKPYEFGCKVTVTTTNRPAAGGHFVLHIDARHGNPYDGHTLKAAVEATEAWTGVTARRIYVDKGYRGHGLDRFKVWISGNKAPTNAIRRELRRRSAIEPVIGHMKNDGLLGRNFLKGKSGDRINAILCGAGHNFRLLLRWLRLLLSMIRAVLRAERHNLNAQLV</sequence>
<dbReference type="NCBIfam" id="NF033578">
    <property type="entry name" value="transpos_IS5_1"/>
    <property type="match status" value="1"/>
</dbReference>
<dbReference type="InterPro" id="IPR008490">
    <property type="entry name" value="Transposase_InsH_N"/>
</dbReference>
<reference evidence="2 3" key="1">
    <citation type="journal article" date="2012" name="J. Bacteriol.">
        <title>Draft Genome Sequence of the Purple Photosynthetic Bacterium Phaeospirillum molischianum DSM120, a Particularly Versatile Bacterium.</title>
        <authorList>
            <person name="Duquesne K."/>
            <person name="Prima V."/>
            <person name="Ji B."/>
            <person name="Rouy Z."/>
            <person name="Medigue C."/>
            <person name="Talla E."/>
            <person name="Sturgis J.N."/>
        </authorList>
    </citation>
    <scope>NUCLEOTIDE SEQUENCE [LARGE SCALE GENOMIC DNA]</scope>
    <source>
        <strain evidence="3">DSM120</strain>
    </source>
</reference>
<dbReference type="Proteomes" id="UP000004169">
    <property type="component" value="Unassembled WGS sequence"/>
</dbReference>
<dbReference type="PANTHER" id="PTHR33803">
    <property type="entry name" value="IS1478 TRANSPOSASE"/>
    <property type="match status" value="1"/>
</dbReference>
<organism evidence="2 3">
    <name type="scientific">Magnetospirillum molischianum DSM 120</name>
    <dbReference type="NCBI Taxonomy" id="1150626"/>
    <lineage>
        <taxon>Bacteria</taxon>
        <taxon>Pseudomonadati</taxon>
        <taxon>Pseudomonadota</taxon>
        <taxon>Alphaproteobacteria</taxon>
        <taxon>Rhodospirillales</taxon>
        <taxon>Rhodospirillaceae</taxon>
        <taxon>Magnetospirillum</taxon>
    </lineage>
</organism>
<feature type="domain" description="Transposase InsH N-terminal" evidence="1">
    <location>
        <begin position="3"/>
        <end position="87"/>
    </location>
</feature>
<evidence type="ECO:0000313" key="2">
    <source>
        <dbReference type="EMBL" id="CCG42318.1"/>
    </source>
</evidence>
<proteinExistence type="predicted"/>
<name>H8FVD0_MAGML</name>
<dbReference type="InterPro" id="IPR047710">
    <property type="entry name" value="Transpos_IS5-like"/>
</dbReference>
<gene>
    <name evidence="2" type="ORF">PHAMO_360028</name>
</gene>
<keyword evidence="3" id="KW-1185">Reference proteome</keyword>